<dbReference type="PANTHER" id="PTHR43697">
    <property type="entry name" value="SERYL-TRNA SYNTHETASE"/>
    <property type="match status" value="1"/>
</dbReference>
<evidence type="ECO:0000256" key="4">
    <source>
        <dbReference type="ARBA" id="ARBA00022917"/>
    </source>
</evidence>
<feature type="binding site" evidence="7">
    <location>
        <begin position="229"/>
        <end position="231"/>
    </location>
    <ligand>
        <name>L-serine</name>
        <dbReference type="ChEBI" id="CHEBI:33384"/>
    </ligand>
</feature>
<dbReference type="EMBL" id="JABXWD010000213">
    <property type="protein sequence ID" value="MBV6342211.1"/>
    <property type="molecule type" value="Genomic_DNA"/>
</dbReference>
<keyword evidence="7 10" id="KW-0436">Ligase</keyword>
<evidence type="ECO:0000256" key="3">
    <source>
        <dbReference type="ARBA" id="ARBA00022490"/>
    </source>
</evidence>
<evidence type="ECO:0000259" key="9">
    <source>
        <dbReference type="PROSITE" id="PS50862"/>
    </source>
</evidence>
<dbReference type="InterPro" id="IPR002317">
    <property type="entry name" value="Ser-tRNA-ligase_type_1"/>
</dbReference>
<evidence type="ECO:0000256" key="1">
    <source>
        <dbReference type="ARBA" id="ARBA00004496"/>
    </source>
</evidence>
<comment type="catalytic activity">
    <reaction evidence="5 7">
        <text>tRNA(Sec) + L-serine + ATP = L-seryl-tRNA(Sec) + AMP + diphosphate + H(+)</text>
        <dbReference type="Rhea" id="RHEA:42580"/>
        <dbReference type="Rhea" id="RHEA-COMP:9742"/>
        <dbReference type="Rhea" id="RHEA-COMP:10128"/>
        <dbReference type="ChEBI" id="CHEBI:15378"/>
        <dbReference type="ChEBI" id="CHEBI:30616"/>
        <dbReference type="ChEBI" id="CHEBI:33019"/>
        <dbReference type="ChEBI" id="CHEBI:33384"/>
        <dbReference type="ChEBI" id="CHEBI:78442"/>
        <dbReference type="ChEBI" id="CHEBI:78533"/>
        <dbReference type="ChEBI" id="CHEBI:456215"/>
        <dbReference type="EC" id="6.1.1.11"/>
    </reaction>
</comment>
<feature type="binding site" evidence="7">
    <location>
        <position position="383"/>
    </location>
    <ligand>
        <name>L-serine</name>
        <dbReference type="ChEBI" id="CHEBI:33384"/>
    </ligand>
</feature>
<gene>
    <name evidence="7 10" type="primary">serS</name>
    <name evidence="10" type="ORF">HWQ67_11500</name>
</gene>
<comment type="similarity">
    <text evidence="2 7">Belongs to the class-II aminoacyl-tRNA synthetase family. Type-1 seryl-tRNA synthetase subfamily.</text>
</comment>
<dbReference type="PIRSF" id="PIRSF001529">
    <property type="entry name" value="Ser-tRNA-synth_IIa"/>
    <property type="match status" value="1"/>
</dbReference>
<comment type="caution">
    <text evidence="10">The sequence shown here is derived from an EMBL/GenBank/DDBJ whole genome shotgun (WGS) entry which is preliminary data.</text>
</comment>
<evidence type="ECO:0000256" key="2">
    <source>
        <dbReference type="ARBA" id="ARBA00010728"/>
    </source>
</evidence>
<evidence type="ECO:0000256" key="7">
    <source>
        <dbReference type="HAMAP-Rule" id="MF_00176"/>
    </source>
</evidence>
<comment type="domain">
    <text evidence="7">Consists of two distinct domains, a catalytic core and a N-terminal extension that is involved in tRNA binding.</text>
</comment>
<dbReference type="GO" id="GO:0004828">
    <property type="term" value="F:serine-tRNA ligase activity"/>
    <property type="evidence" value="ECO:0007669"/>
    <property type="project" value="UniProtKB-EC"/>
</dbReference>
<comment type="caution">
    <text evidence="7">Lacks conserved residue(s) required for the propagation of feature annotation.</text>
</comment>
<dbReference type="NCBIfam" id="TIGR00414">
    <property type="entry name" value="serS"/>
    <property type="match status" value="1"/>
</dbReference>
<feature type="domain" description="Aminoacyl-transfer RNA synthetases class-II family profile" evidence="9">
    <location>
        <begin position="172"/>
        <end position="408"/>
    </location>
</feature>
<dbReference type="Proteomes" id="UP001196980">
    <property type="component" value="Unassembled WGS sequence"/>
</dbReference>
<organism evidence="10 11">
    <name type="scientific">Candidatus Magnetobacterium casense</name>
    <dbReference type="NCBI Taxonomy" id="1455061"/>
    <lineage>
        <taxon>Bacteria</taxon>
        <taxon>Pseudomonadati</taxon>
        <taxon>Nitrospirota</taxon>
        <taxon>Thermodesulfovibrionia</taxon>
        <taxon>Thermodesulfovibrionales</taxon>
        <taxon>Candidatus Magnetobacteriaceae</taxon>
        <taxon>Candidatus Magnetobacterium</taxon>
    </lineage>
</organism>
<dbReference type="HAMAP" id="MF_00176">
    <property type="entry name" value="Ser_tRNA_synth_type1"/>
    <property type="match status" value="1"/>
</dbReference>
<evidence type="ECO:0000313" key="10">
    <source>
        <dbReference type="EMBL" id="MBV6342211.1"/>
    </source>
</evidence>
<keyword evidence="11" id="KW-1185">Reference proteome</keyword>
<comment type="function">
    <text evidence="7">Catalyzes the attachment of serine to tRNA(Ser). Is also able to aminoacylate tRNA(Sec) with serine, to form the misacylated tRNA L-seryl-tRNA(Sec), which will be further converted into selenocysteinyl-tRNA(Sec).</text>
</comment>
<comment type="subunit">
    <text evidence="7">Homodimer. The tRNA molecule binds across the dimer.</text>
</comment>
<feature type="binding site" evidence="7">
    <location>
        <begin position="260"/>
        <end position="262"/>
    </location>
    <ligand>
        <name>ATP</name>
        <dbReference type="ChEBI" id="CHEBI:30616"/>
    </ligand>
</feature>
<keyword evidence="7" id="KW-0547">Nucleotide-binding</keyword>
<dbReference type="CDD" id="cd00770">
    <property type="entry name" value="SerRS_core"/>
    <property type="match status" value="1"/>
</dbReference>
<protein>
    <recommendedName>
        <fullName evidence="7">Serine--tRNA ligase</fullName>
        <ecNumber evidence="7">6.1.1.11</ecNumber>
    </recommendedName>
    <alternativeName>
        <fullName evidence="7">Seryl-tRNA synthetase</fullName>
        <shortName evidence="7">SerRS</shortName>
    </alternativeName>
    <alternativeName>
        <fullName evidence="7">Seryl-tRNA(Ser/Sec) synthetase</fullName>
    </alternativeName>
</protein>
<comment type="pathway">
    <text evidence="7">Aminoacyl-tRNA biosynthesis; selenocysteinyl-tRNA(Sec) biosynthesis; L-seryl-tRNA(Sec) from L-serine and tRNA(Sec): step 1/1.</text>
</comment>
<comment type="catalytic activity">
    <reaction evidence="6 7">
        <text>tRNA(Ser) + L-serine + ATP = L-seryl-tRNA(Ser) + AMP + diphosphate + H(+)</text>
        <dbReference type="Rhea" id="RHEA:12292"/>
        <dbReference type="Rhea" id="RHEA-COMP:9669"/>
        <dbReference type="Rhea" id="RHEA-COMP:9703"/>
        <dbReference type="ChEBI" id="CHEBI:15378"/>
        <dbReference type="ChEBI" id="CHEBI:30616"/>
        <dbReference type="ChEBI" id="CHEBI:33019"/>
        <dbReference type="ChEBI" id="CHEBI:33384"/>
        <dbReference type="ChEBI" id="CHEBI:78442"/>
        <dbReference type="ChEBI" id="CHEBI:78533"/>
        <dbReference type="ChEBI" id="CHEBI:456215"/>
        <dbReference type="EC" id="6.1.1.11"/>
    </reaction>
</comment>
<keyword evidence="3 7" id="KW-0963">Cytoplasm</keyword>
<evidence type="ECO:0000256" key="6">
    <source>
        <dbReference type="ARBA" id="ARBA00048823"/>
    </source>
</evidence>
<dbReference type="InterPro" id="IPR002314">
    <property type="entry name" value="aa-tRNA-synt_IIb"/>
</dbReference>
<dbReference type="InterPro" id="IPR015866">
    <property type="entry name" value="Ser-tRNA-synth_1_N"/>
</dbReference>
<reference evidence="10 11" key="1">
    <citation type="journal article" date="2020" name="J Geophys Res Biogeosci">
        <title>Magnetotaxis as an Adaptation to Enable Bacterial Shuttling of Microbial Sulfur and Sulfur Cycling Across Aquatic Oxic#Anoxic Interfaces.</title>
        <authorList>
            <person name="Li J."/>
            <person name="Liu P."/>
            <person name="Wang J."/>
            <person name="Roberts A.P."/>
            <person name="Pan Y."/>
        </authorList>
    </citation>
    <scope>NUCLEOTIDE SEQUENCE [LARGE SCALE GENOMIC DNA]</scope>
    <source>
        <strain evidence="10 11">MYR-1_YQ</strain>
    </source>
</reference>
<dbReference type="InterPro" id="IPR033729">
    <property type="entry name" value="SerRS_core"/>
</dbReference>
<dbReference type="PROSITE" id="PS50862">
    <property type="entry name" value="AA_TRNA_LIGASE_II"/>
    <property type="match status" value="1"/>
</dbReference>
<evidence type="ECO:0000256" key="8">
    <source>
        <dbReference type="SAM" id="Coils"/>
    </source>
</evidence>
<keyword evidence="7" id="KW-0067">ATP-binding</keyword>
<keyword evidence="8" id="KW-0175">Coiled coil</keyword>
<keyword evidence="7" id="KW-0030">Aminoacyl-tRNA synthetase</keyword>
<dbReference type="RefSeq" id="WP_218252834.1">
    <property type="nucleotide sequence ID" value="NZ_JABXWD010000213.1"/>
</dbReference>
<feature type="binding site" evidence="7">
    <location>
        <begin position="347"/>
        <end position="350"/>
    </location>
    <ligand>
        <name>ATP</name>
        <dbReference type="ChEBI" id="CHEBI:30616"/>
    </ligand>
</feature>
<comment type="subcellular location">
    <subcellularLocation>
        <location evidence="1 7">Cytoplasm</location>
    </subcellularLocation>
</comment>
<keyword evidence="4 7" id="KW-0648">Protein biosynthesis</keyword>
<dbReference type="Pfam" id="PF02403">
    <property type="entry name" value="Seryl_tRNA_N"/>
    <property type="match status" value="1"/>
</dbReference>
<name>A0ABS6S020_9BACT</name>
<evidence type="ECO:0000313" key="11">
    <source>
        <dbReference type="Proteomes" id="UP001196980"/>
    </source>
</evidence>
<dbReference type="PANTHER" id="PTHR43697:SF1">
    <property type="entry name" value="SERINE--TRNA LIGASE"/>
    <property type="match status" value="1"/>
</dbReference>
<dbReference type="EC" id="6.1.1.11" evidence="7"/>
<evidence type="ECO:0000256" key="5">
    <source>
        <dbReference type="ARBA" id="ARBA00047929"/>
    </source>
</evidence>
<dbReference type="Pfam" id="PF00587">
    <property type="entry name" value="tRNA-synt_2b"/>
    <property type="match status" value="1"/>
</dbReference>
<dbReference type="InterPro" id="IPR006195">
    <property type="entry name" value="aa-tRNA-synth_II"/>
</dbReference>
<feature type="coiled-coil region" evidence="8">
    <location>
        <begin position="30"/>
        <end position="102"/>
    </location>
</feature>
<feature type="binding site" evidence="7">
    <location>
        <position position="283"/>
    </location>
    <ligand>
        <name>L-serine</name>
        <dbReference type="ChEBI" id="CHEBI:33384"/>
    </ligand>
</feature>
<sequence>MLDIRFITDRPDAVIQALKNRNSDISVEGIAALALQQRQVQQELDGLRNRRNVVSQDIGRLKKQKTNTSAMEEAMKQVSDDIRRLEESLRATEEKVMAALLLVPNIPHESVPIGADETANVEVLTWGQPGAFDFEPLNHWDIAKTLNIIDFERATKIAGARFSIMRGAGAALERALMNFMLEHNVRRGYTEVFPPILINRASMIGTGQLPKFEEELFRVVDPEFYLAPTAEVPVTNMHRDEILADEDLPLRYTAYTPCFRREAGSYGKDTRGLIRQHQFNKVELVKFVRPEDSYQELEGLTDDARDILVQLALPHRVIVLSTGDMGFSASKTYDIEVWLPGQNRYREISSCSNFEDFQARRANIRFKKADKKGTQFVHTLNGSALAIGRTVAAILENYQQKDGSVVVPEVLRPYMGAECIYDHRVYNKE</sequence>
<accession>A0ABS6S020</accession>
<proteinExistence type="inferred from homology"/>